<dbReference type="RefSeq" id="WP_092282927.1">
    <property type="nucleotide sequence ID" value="NZ_LT629763.1"/>
</dbReference>
<comment type="catalytic activity">
    <reaction evidence="1 9">
        <text>S-adenosyl-L-methionine + a thiopurine = S-adenosyl-L-homocysteine + a thiopurine S-methylether.</text>
        <dbReference type="EC" id="2.1.1.67"/>
    </reaction>
</comment>
<dbReference type="InterPro" id="IPR025835">
    <property type="entry name" value="Thiopurine_S-MeTrfase"/>
</dbReference>
<reference evidence="11" key="1">
    <citation type="submission" date="2016-10" db="EMBL/GenBank/DDBJ databases">
        <authorList>
            <person name="Varghese N."/>
            <person name="Submissions S."/>
        </authorList>
    </citation>
    <scope>NUCLEOTIDE SEQUENCE [LARGE SCALE GENOMIC DNA]</scope>
    <source>
        <strain evidence="11">JCM 14963</strain>
    </source>
</reference>
<dbReference type="PROSITE" id="PS51585">
    <property type="entry name" value="SAM_MT_TPMT"/>
    <property type="match status" value="1"/>
</dbReference>
<dbReference type="EMBL" id="LT629763">
    <property type="protein sequence ID" value="SDR68432.1"/>
    <property type="molecule type" value="Genomic_DNA"/>
</dbReference>
<evidence type="ECO:0000256" key="4">
    <source>
        <dbReference type="ARBA" id="ARBA00011905"/>
    </source>
</evidence>
<dbReference type="PIRSF" id="PIRSF023956">
    <property type="entry name" value="Thiopurine_S-methyltransferase"/>
    <property type="match status" value="1"/>
</dbReference>
<dbReference type="HAMAP" id="MF_00812">
    <property type="entry name" value="Thiopur_methtran"/>
    <property type="match status" value="1"/>
</dbReference>
<sequence length="221" mass="24821">MDAAFWQARWQRGETGFHKAAVNPLLSHWWPKLQVPASAAIWVPLCGKSLDMLWLRQQGHRVQGVELARSAIEAFIHEHQLALDWQQQGEFSAATGDGFELLCGDFFALTPDRLKGISAVYDRAALIALPEAMRAQYVAHTRRLLPAGWRMLLVTLEYPQEQRPGPPFSVSDAEVKHLYAGCHIALLDEQDVLADHAVFAAQGMRELVERVYLISDERVAA</sequence>
<dbReference type="GO" id="GO:0005737">
    <property type="term" value="C:cytoplasm"/>
    <property type="evidence" value="ECO:0007669"/>
    <property type="project" value="UniProtKB-SubCell"/>
</dbReference>
<dbReference type="EC" id="2.1.1.67" evidence="4 9"/>
<keyword evidence="6 9" id="KW-0489">Methyltransferase</keyword>
<evidence type="ECO:0000256" key="1">
    <source>
        <dbReference type="ARBA" id="ARBA00000903"/>
    </source>
</evidence>
<evidence type="ECO:0000313" key="10">
    <source>
        <dbReference type="EMBL" id="SDR68432.1"/>
    </source>
</evidence>
<keyword evidence="5 9" id="KW-0963">Cytoplasm</keyword>
<dbReference type="FunFam" id="3.40.50.150:FF:000101">
    <property type="entry name" value="Thiopurine S-methyltransferase"/>
    <property type="match status" value="1"/>
</dbReference>
<organism evidence="10 11">
    <name type="scientific">Halopseudomonas sabulinigri</name>
    <dbReference type="NCBI Taxonomy" id="472181"/>
    <lineage>
        <taxon>Bacteria</taxon>
        <taxon>Pseudomonadati</taxon>
        <taxon>Pseudomonadota</taxon>
        <taxon>Gammaproteobacteria</taxon>
        <taxon>Pseudomonadales</taxon>
        <taxon>Pseudomonadaceae</taxon>
        <taxon>Halopseudomonas</taxon>
    </lineage>
</organism>
<accession>A0A1H1L2D5</accession>
<dbReference type="Gene3D" id="3.40.50.150">
    <property type="entry name" value="Vaccinia Virus protein VP39"/>
    <property type="match status" value="1"/>
</dbReference>
<evidence type="ECO:0000256" key="5">
    <source>
        <dbReference type="ARBA" id="ARBA00022490"/>
    </source>
</evidence>
<dbReference type="AlphaFoldDB" id="A0A1H1L2D5"/>
<evidence type="ECO:0000256" key="2">
    <source>
        <dbReference type="ARBA" id="ARBA00004496"/>
    </source>
</evidence>
<proteinExistence type="inferred from homology"/>
<comment type="similarity">
    <text evidence="3 9">Belongs to the class I-like SAM-binding methyltransferase superfamily. TPMT family.</text>
</comment>
<dbReference type="PANTHER" id="PTHR10259:SF11">
    <property type="entry name" value="THIOPURINE S-METHYLTRANSFERASE"/>
    <property type="match status" value="1"/>
</dbReference>
<gene>
    <name evidence="9" type="primary">tpm</name>
    <name evidence="10" type="ORF">SAMN05216271_0013</name>
</gene>
<dbReference type="GO" id="GO:0032259">
    <property type="term" value="P:methylation"/>
    <property type="evidence" value="ECO:0007669"/>
    <property type="project" value="UniProtKB-KW"/>
</dbReference>
<feature type="binding site" evidence="9">
    <location>
        <position position="123"/>
    </location>
    <ligand>
        <name>S-adenosyl-L-methionine</name>
        <dbReference type="ChEBI" id="CHEBI:59789"/>
    </ligand>
</feature>
<dbReference type="NCBIfam" id="NF009732">
    <property type="entry name" value="PRK13255.1"/>
    <property type="match status" value="1"/>
</dbReference>
<evidence type="ECO:0000256" key="9">
    <source>
        <dbReference type="HAMAP-Rule" id="MF_00812"/>
    </source>
</evidence>
<dbReference type="SUPFAM" id="SSF53335">
    <property type="entry name" value="S-adenosyl-L-methionine-dependent methyltransferases"/>
    <property type="match status" value="1"/>
</dbReference>
<dbReference type="InterPro" id="IPR022474">
    <property type="entry name" value="Thiopur_S-MeTfrase_Se/Te_detox"/>
</dbReference>
<dbReference type="Proteomes" id="UP000243413">
    <property type="component" value="Chromosome I"/>
</dbReference>
<dbReference type="NCBIfam" id="TIGR03840">
    <property type="entry name" value="TMPT_Se_Te"/>
    <property type="match status" value="1"/>
</dbReference>
<keyword evidence="7 9" id="KW-0808">Transferase</keyword>
<feature type="binding site" evidence="9">
    <location>
        <position position="10"/>
    </location>
    <ligand>
        <name>S-adenosyl-L-methionine</name>
        <dbReference type="ChEBI" id="CHEBI:59789"/>
    </ligand>
</feature>
<evidence type="ECO:0000256" key="8">
    <source>
        <dbReference type="ARBA" id="ARBA00022691"/>
    </source>
</evidence>
<evidence type="ECO:0000256" key="7">
    <source>
        <dbReference type="ARBA" id="ARBA00022679"/>
    </source>
</evidence>
<evidence type="ECO:0000313" key="11">
    <source>
        <dbReference type="Proteomes" id="UP000243413"/>
    </source>
</evidence>
<evidence type="ECO:0000256" key="6">
    <source>
        <dbReference type="ARBA" id="ARBA00022603"/>
    </source>
</evidence>
<dbReference type="InterPro" id="IPR029063">
    <property type="entry name" value="SAM-dependent_MTases_sf"/>
</dbReference>
<dbReference type="STRING" id="472181.SAMN05216271_0013"/>
<dbReference type="OrthoDB" id="9778208at2"/>
<feature type="binding site" evidence="9">
    <location>
        <position position="45"/>
    </location>
    <ligand>
        <name>S-adenosyl-L-methionine</name>
        <dbReference type="ChEBI" id="CHEBI:59789"/>
    </ligand>
</feature>
<dbReference type="Pfam" id="PF05724">
    <property type="entry name" value="TPMT"/>
    <property type="match status" value="1"/>
</dbReference>
<keyword evidence="8 9" id="KW-0949">S-adenosyl-L-methionine</keyword>
<dbReference type="GO" id="GO:0010038">
    <property type="term" value="P:response to metal ion"/>
    <property type="evidence" value="ECO:0007669"/>
    <property type="project" value="InterPro"/>
</dbReference>
<comment type="subcellular location">
    <subcellularLocation>
        <location evidence="2 9">Cytoplasm</location>
    </subcellularLocation>
</comment>
<evidence type="ECO:0000256" key="3">
    <source>
        <dbReference type="ARBA" id="ARBA00008145"/>
    </source>
</evidence>
<dbReference type="InterPro" id="IPR008854">
    <property type="entry name" value="TPMT"/>
</dbReference>
<feature type="binding site" evidence="9">
    <location>
        <position position="66"/>
    </location>
    <ligand>
        <name>S-adenosyl-L-methionine</name>
        <dbReference type="ChEBI" id="CHEBI:59789"/>
    </ligand>
</feature>
<protein>
    <recommendedName>
        <fullName evidence="4 9">Thiopurine S-methyltransferase</fullName>
        <ecNumber evidence="4 9">2.1.1.67</ecNumber>
    </recommendedName>
    <alternativeName>
        <fullName evidence="9">Thiopurine methyltransferase</fullName>
    </alternativeName>
</protein>
<dbReference type="PANTHER" id="PTHR10259">
    <property type="entry name" value="THIOPURINE S-METHYLTRANSFERASE"/>
    <property type="match status" value="1"/>
</dbReference>
<name>A0A1H1L2D5_9GAMM</name>
<dbReference type="GO" id="GO:0008119">
    <property type="term" value="F:thiopurine S-methyltransferase activity"/>
    <property type="evidence" value="ECO:0007669"/>
    <property type="project" value="UniProtKB-UniRule"/>
</dbReference>